<dbReference type="EMBL" id="WTYK01000002">
    <property type="protein sequence ID" value="MXP40759.1"/>
    <property type="molecule type" value="Genomic_DNA"/>
</dbReference>
<keyword evidence="3" id="KW-1185">Reference proteome</keyword>
<dbReference type="RefSeq" id="WP_160745625.1">
    <property type="nucleotide sequence ID" value="NZ_WTYK01000002.1"/>
</dbReference>
<evidence type="ECO:0000313" key="2">
    <source>
        <dbReference type="EMBL" id="MXP40759.1"/>
    </source>
</evidence>
<name>A0A6I4USU5_9SPHN</name>
<protein>
    <submittedName>
        <fullName evidence="2">Uncharacterized protein</fullName>
    </submittedName>
</protein>
<comment type="caution">
    <text evidence="2">The sequence shown here is derived from an EMBL/GenBank/DDBJ whole genome shotgun (WGS) entry which is preliminary data.</text>
</comment>
<gene>
    <name evidence="2" type="ORF">GRI75_03745</name>
</gene>
<proteinExistence type="predicted"/>
<sequence>MDFEAAGIGGSDDGGGRAEGSAEIEMRRRHAGNAAVASGAPGRKADREAGEDMVGALHLWLAFRPDWPAERG</sequence>
<organism evidence="2 3">
    <name type="scientific">Croceibacterium soli</name>
    <dbReference type="NCBI Taxonomy" id="1739690"/>
    <lineage>
        <taxon>Bacteria</taxon>
        <taxon>Pseudomonadati</taxon>
        <taxon>Pseudomonadota</taxon>
        <taxon>Alphaproteobacteria</taxon>
        <taxon>Sphingomonadales</taxon>
        <taxon>Erythrobacteraceae</taxon>
        <taxon>Croceibacterium</taxon>
    </lineage>
</organism>
<evidence type="ECO:0000313" key="3">
    <source>
        <dbReference type="Proteomes" id="UP000469159"/>
    </source>
</evidence>
<feature type="region of interest" description="Disordered" evidence="1">
    <location>
        <begin position="1"/>
        <end position="49"/>
    </location>
</feature>
<reference evidence="2 3" key="1">
    <citation type="submission" date="2019-12" db="EMBL/GenBank/DDBJ databases">
        <title>Genomic-based taxomic classification of the family Erythrobacteraceae.</title>
        <authorList>
            <person name="Xu L."/>
        </authorList>
    </citation>
    <scope>NUCLEOTIDE SEQUENCE [LARGE SCALE GENOMIC DNA]</scope>
    <source>
        <strain evidence="2 3">MCCC 1K02066</strain>
    </source>
</reference>
<dbReference type="AlphaFoldDB" id="A0A6I4USU5"/>
<evidence type="ECO:0000256" key="1">
    <source>
        <dbReference type="SAM" id="MobiDB-lite"/>
    </source>
</evidence>
<dbReference type="Proteomes" id="UP000469159">
    <property type="component" value="Unassembled WGS sequence"/>
</dbReference>
<accession>A0A6I4USU5</accession>